<feature type="compositionally biased region" description="Polar residues" evidence="1">
    <location>
        <begin position="52"/>
        <end position="75"/>
    </location>
</feature>
<comment type="caution">
    <text evidence="2">The sequence shown here is derived from an EMBL/GenBank/DDBJ whole genome shotgun (WGS) entry which is preliminary data.</text>
</comment>
<dbReference type="EMBL" id="JAKKPZ010000015">
    <property type="protein sequence ID" value="KAI1713439.1"/>
    <property type="molecule type" value="Genomic_DNA"/>
</dbReference>
<keyword evidence="3" id="KW-1185">Reference proteome</keyword>
<accession>A0AAD4N175</accession>
<sequence length="152" mass="16190">MPGTSQGKSLAEKGRVGLRHSISEQNLAKPTSNVFCGTGQMNRKITEPTVGSAYTLSTGTSSNESPPNHNFSTGRMPTMFMNGPSAAIHPHSAGSQNPATVSLALHHMRNSALSNSTANINQQPRRPNSRIDLSAFPPAYFHPAAHAANCRR</sequence>
<organism evidence="2 3">
    <name type="scientific">Ditylenchus destructor</name>
    <dbReference type="NCBI Taxonomy" id="166010"/>
    <lineage>
        <taxon>Eukaryota</taxon>
        <taxon>Metazoa</taxon>
        <taxon>Ecdysozoa</taxon>
        <taxon>Nematoda</taxon>
        <taxon>Chromadorea</taxon>
        <taxon>Rhabditida</taxon>
        <taxon>Tylenchina</taxon>
        <taxon>Tylenchomorpha</taxon>
        <taxon>Sphaerularioidea</taxon>
        <taxon>Anguinidae</taxon>
        <taxon>Anguininae</taxon>
        <taxon>Ditylenchus</taxon>
    </lineage>
</organism>
<protein>
    <submittedName>
        <fullName evidence="2">Uncharacterized protein</fullName>
    </submittedName>
</protein>
<feature type="region of interest" description="Disordered" evidence="1">
    <location>
        <begin position="46"/>
        <end position="97"/>
    </location>
</feature>
<name>A0AAD4N175_9BILA</name>
<proteinExistence type="predicted"/>
<dbReference type="AlphaFoldDB" id="A0AAD4N175"/>
<evidence type="ECO:0000313" key="2">
    <source>
        <dbReference type="EMBL" id="KAI1713439.1"/>
    </source>
</evidence>
<dbReference type="Proteomes" id="UP001201812">
    <property type="component" value="Unassembled WGS sequence"/>
</dbReference>
<evidence type="ECO:0000256" key="1">
    <source>
        <dbReference type="SAM" id="MobiDB-lite"/>
    </source>
</evidence>
<reference evidence="2" key="1">
    <citation type="submission" date="2022-01" db="EMBL/GenBank/DDBJ databases">
        <title>Genome Sequence Resource for Two Populations of Ditylenchus destructor, the Migratory Endoparasitic Phytonematode.</title>
        <authorList>
            <person name="Zhang H."/>
            <person name="Lin R."/>
            <person name="Xie B."/>
        </authorList>
    </citation>
    <scope>NUCLEOTIDE SEQUENCE</scope>
    <source>
        <strain evidence="2">BazhouSP</strain>
    </source>
</reference>
<evidence type="ECO:0000313" key="3">
    <source>
        <dbReference type="Proteomes" id="UP001201812"/>
    </source>
</evidence>
<gene>
    <name evidence="2" type="ORF">DdX_08953</name>
</gene>